<evidence type="ECO:0000313" key="2">
    <source>
        <dbReference type="Proteomes" id="UP000013086"/>
    </source>
</evidence>
<dbReference type="GO" id="GO:0006310">
    <property type="term" value="P:DNA recombination"/>
    <property type="evidence" value="ECO:0007669"/>
    <property type="project" value="InterPro"/>
</dbReference>
<dbReference type="HOGENOM" id="CLU_027796_0_0_6"/>
<dbReference type="GO" id="GO:0015074">
    <property type="term" value="P:DNA integration"/>
    <property type="evidence" value="ECO:0007669"/>
    <property type="project" value="InterPro"/>
</dbReference>
<dbReference type="PATRIC" id="fig|1217715.3.peg.927"/>
<proteinExistence type="predicted"/>
<dbReference type="EMBL" id="APOH01000010">
    <property type="protein sequence ID" value="ENU20731.1"/>
    <property type="molecule type" value="Genomic_DNA"/>
</dbReference>
<dbReference type="GO" id="GO:0003677">
    <property type="term" value="F:DNA binding"/>
    <property type="evidence" value="ECO:0007669"/>
    <property type="project" value="InterPro"/>
</dbReference>
<evidence type="ECO:0000313" key="1">
    <source>
        <dbReference type="EMBL" id="ENU20731.1"/>
    </source>
</evidence>
<dbReference type="eggNOG" id="COG0582">
    <property type="taxonomic scope" value="Bacteria"/>
</dbReference>
<dbReference type="Gene3D" id="1.10.443.10">
    <property type="entry name" value="Intergrase catalytic core"/>
    <property type="match status" value="1"/>
</dbReference>
<name>N8P285_9GAMM</name>
<dbReference type="RefSeq" id="WP_004651267.1">
    <property type="nucleotide sequence ID" value="NZ_KB849176.1"/>
</dbReference>
<gene>
    <name evidence="1" type="ORF">F994_00964</name>
</gene>
<protein>
    <recommendedName>
        <fullName evidence="3">Tyr recombinase domain-containing protein</fullName>
    </recommendedName>
</protein>
<sequence>MDNMTALNLDAKLTFADQALPPDSFNIMSNDYPTNDFVVSRTREGITVSRYGDIVWDFTVYDPEGKPSTLLFTFWDQGPLSPERAKLIDEIKQIFFILIWLRDKEPLSIGSLRNYLTVVREIAKFAEQRQITLKAVIGDTPLFLEFVRSQNSGWLIETLSSLLLLLMNGSYQNFAIKTVEPITIRLLQKQNKQYRQSLKQHAPIPTRIYSEILANFIEYLDEWEKNETELFDIILDSYFFAKNRGNLRTYSFHYTKFLDRASPELREYIISKTGKFTLKNLNALITDTQGICKLVIQAFTGMRDDEVKALPYKCIKEVVSNSQKHFLIIGRTTKLNHGIPLVTQWVTSVDGLKAVRIAQKIADYIYEIHDAKDVQIDPDIFKYPLFISASSFGFTGKPITSTTTKYRIGTLYRKESINKMLPKIEHADLKELEQIDPHRAWRSEEKFRIGQYWGLTSHQLRRSLALYAQRSGLVSLPSLRRQLQHITNEMSSYYARGSSFAKNLIADDKTHFANEWQQTQAESSALGYIFNVLMSNSPLYGGHVHWIENTLKNKEGLLLVDRKQTLKRFKNGEIAYKETIVGGCTKVGACNQTAINWLQINCLKENCRNLIVSLPKLERVIAAQEKLIKFLDITTLEYRTEMSHLQILKETKSKMIKFNGD</sequence>
<dbReference type="Proteomes" id="UP000013086">
    <property type="component" value="Unassembled WGS sequence"/>
</dbReference>
<dbReference type="InterPro" id="IPR013762">
    <property type="entry name" value="Integrase-like_cat_sf"/>
</dbReference>
<organism evidence="1 2">
    <name type="scientific">Acinetobacter bohemicus ANC 3994</name>
    <dbReference type="NCBI Taxonomy" id="1217715"/>
    <lineage>
        <taxon>Bacteria</taxon>
        <taxon>Pseudomonadati</taxon>
        <taxon>Pseudomonadota</taxon>
        <taxon>Gammaproteobacteria</taxon>
        <taxon>Moraxellales</taxon>
        <taxon>Moraxellaceae</taxon>
        <taxon>Acinetobacter</taxon>
    </lineage>
</organism>
<dbReference type="AlphaFoldDB" id="N8P285"/>
<reference evidence="1 2" key="1">
    <citation type="submission" date="2013-02" db="EMBL/GenBank/DDBJ databases">
        <title>The Genome Sequence of Acinetobacter sp. ANC 3994.</title>
        <authorList>
            <consortium name="The Broad Institute Genome Sequencing Platform"/>
            <consortium name="The Broad Institute Genome Sequencing Center for Infectious Disease"/>
            <person name="Cerqueira G."/>
            <person name="Feldgarden M."/>
            <person name="Courvalin P."/>
            <person name="Perichon B."/>
            <person name="Grillot-Courvalin C."/>
            <person name="Clermont D."/>
            <person name="Rocha E."/>
            <person name="Yoon E.-J."/>
            <person name="Nemec A."/>
            <person name="Walker B."/>
            <person name="Young S.K."/>
            <person name="Zeng Q."/>
            <person name="Gargeya S."/>
            <person name="Fitzgerald M."/>
            <person name="Haas B."/>
            <person name="Abouelleil A."/>
            <person name="Alvarado L."/>
            <person name="Arachchi H.M."/>
            <person name="Berlin A.M."/>
            <person name="Chapman S.B."/>
            <person name="Dewar J."/>
            <person name="Goldberg J."/>
            <person name="Griggs A."/>
            <person name="Gujja S."/>
            <person name="Hansen M."/>
            <person name="Howarth C."/>
            <person name="Imamovic A."/>
            <person name="Larimer J."/>
            <person name="McCowan C."/>
            <person name="Murphy C."/>
            <person name="Neiman D."/>
            <person name="Pearson M."/>
            <person name="Priest M."/>
            <person name="Roberts A."/>
            <person name="Saif S."/>
            <person name="Shea T."/>
            <person name="Sisk P."/>
            <person name="Sykes S."/>
            <person name="Wortman J."/>
            <person name="Nusbaum C."/>
            <person name="Birren B."/>
        </authorList>
    </citation>
    <scope>NUCLEOTIDE SEQUENCE [LARGE SCALE GENOMIC DNA]</scope>
    <source>
        <strain evidence="1 2">ANC 3994</strain>
    </source>
</reference>
<evidence type="ECO:0008006" key="3">
    <source>
        <dbReference type="Google" id="ProtNLM"/>
    </source>
</evidence>
<accession>N8P285</accession>
<comment type="caution">
    <text evidence="1">The sequence shown here is derived from an EMBL/GenBank/DDBJ whole genome shotgun (WGS) entry which is preliminary data.</text>
</comment>